<keyword evidence="2" id="KW-1185">Reference proteome</keyword>
<proteinExistence type="predicted"/>
<sequence>MNNKIKTRLRHNAQIIRNLYLKKPFPKANVSIIEVYLENGISFAIGATSRVKSPVSIPQPKSQGGQFEPIIDSFSQRIMDTITIINQLFPDNSEGCQAIDEALDVLKNLLRVLDFGQAKEALLNILDDCFEGYAIFPGSEGRRDLFNWWLLEVIPASWCLEFPNKLYNIKGIQQMKNIKMKLDDSESIQAYRNRVMIYANDLWQEKDTQKRVTISMYLADAATTLARLEAEEAKKNVKMSNIY</sequence>
<reference evidence="2" key="1">
    <citation type="submission" date="2017-05" db="EMBL/GenBank/DDBJ databases">
        <title>Physiological properties and genetic analysis related to exopolysaccharide production of fresh-water unicellular cyanobacterium Aphanothece sacrum, Suizenji Nori, that has been cultured as a food source in Japan.</title>
        <authorList>
            <person name="Kanesaki Y."/>
            <person name="Yoshikawa S."/>
            <person name="Ohki K."/>
        </authorList>
    </citation>
    <scope>NUCLEOTIDE SEQUENCE [LARGE SCALE GENOMIC DNA]</scope>
    <source>
        <strain evidence="2">FPU1</strain>
    </source>
</reference>
<accession>A0A401ICZ9</accession>
<organism evidence="1 2">
    <name type="scientific">Aphanothece sacrum FPU1</name>
    <dbReference type="NCBI Taxonomy" id="1920663"/>
    <lineage>
        <taxon>Bacteria</taxon>
        <taxon>Bacillati</taxon>
        <taxon>Cyanobacteriota</taxon>
        <taxon>Cyanophyceae</taxon>
        <taxon>Oscillatoriophycideae</taxon>
        <taxon>Chroococcales</taxon>
        <taxon>Aphanothecaceae</taxon>
        <taxon>Aphanothece</taxon>
    </lineage>
</organism>
<comment type="caution">
    <text evidence="1">The sequence shown here is derived from an EMBL/GenBank/DDBJ whole genome shotgun (WGS) entry which is preliminary data.</text>
</comment>
<dbReference type="AlphaFoldDB" id="A0A401ICZ9"/>
<protein>
    <submittedName>
        <fullName evidence="1">Uncharacterized protein</fullName>
    </submittedName>
</protein>
<dbReference type="RefSeq" id="WP_227873577.1">
    <property type="nucleotide sequence ID" value="NZ_BDQK01000001.1"/>
</dbReference>
<evidence type="ECO:0000313" key="1">
    <source>
        <dbReference type="EMBL" id="GBF79059.1"/>
    </source>
</evidence>
<dbReference type="Proteomes" id="UP000287247">
    <property type="component" value="Unassembled WGS sequence"/>
</dbReference>
<gene>
    <name evidence="1" type="ORF">AsFPU1_0451</name>
</gene>
<name>A0A401ICZ9_APHSA</name>
<dbReference type="EMBL" id="BDQK01000001">
    <property type="protein sequence ID" value="GBF79059.1"/>
    <property type="molecule type" value="Genomic_DNA"/>
</dbReference>
<evidence type="ECO:0000313" key="2">
    <source>
        <dbReference type="Proteomes" id="UP000287247"/>
    </source>
</evidence>